<name>A0A511N988_DEIC1</name>
<dbReference type="Proteomes" id="UP000321306">
    <property type="component" value="Unassembled WGS sequence"/>
</dbReference>
<dbReference type="SUPFAM" id="SSF75217">
    <property type="entry name" value="alpha/beta knot"/>
    <property type="match status" value="1"/>
</dbReference>
<evidence type="ECO:0000256" key="5">
    <source>
        <dbReference type="ARBA" id="ARBA00022694"/>
    </source>
</evidence>
<dbReference type="Pfam" id="PF00588">
    <property type="entry name" value="SpoU_methylase"/>
    <property type="match status" value="1"/>
</dbReference>
<dbReference type="GO" id="GO:0002130">
    <property type="term" value="P:wobble position ribose methylation"/>
    <property type="evidence" value="ECO:0007669"/>
    <property type="project" value="TreeGrafter"/>
</dbReference>
<keyword evidence="4 6" id="KW-0949">S-adenosyl-L-methionine</keyword>
<dbReference type="PIRSF" id="PIRSF029256">
    <property type="entry name" value="SpoU_TrmH_prd"/>
    <property type="match status" value="1"/>
</dbReference>
<dbReference type="InterPro" id="IPR029026">
    <property type="entry name" value="tRNA_m1G_MTases_N"/>
</dbReference>
<comment type="catalytic activity">
    <reaction evidence="6">
        <text>cytidine(34) in tRNA + S-adenosyl-L-methionine = 2'-O-methylcytidine(34) in tRNA + S-adenosyl-L-homocysteine + H(+)</text>
        <dbReference type="Rhea" id="RHEA:43084"/>
        <dbReference type="Rhea" id="RHEA-COMP:10331"/>
        <dbReference type="Rhea" id="RHEA-COMP:10332"/>
        <dbReference type="ChEBI" id="CHEBI:15378"/>
        <dbReference type="ChEBI" id="CHEBI:57856"/>
        <dbReference type="ChEBI" id="CHEBI:59789"/>
        <dbReference type="ChEBI" id="CHEBI:74495"/>
        <dbReference type="ChEBI" id="CHEBI:82748"/>
        <dbReference type="EC" id="2.1.1.207"/>
    </reaction>
</comment>
<comment type="subcellular location">
    <subcellularLocation>
        <location evidence="6">Cytoplasm</location>
    </subcellularLocation>
</comment>
<dbReference type="PANTHER" id="PTHR42971">
    <property type="entry name" value="TRNA (CYTIDINE(34)-2'-O)-METHYLTRANSFERASE"/>
    <property type="match status" value="1"/>
</dbReference>
<evidence type="ECO:0000256" key="3">
    <source>
        <dbReference type="ARBA" id="ARBA00022679"/>
    </source>
</evidence>
<keyword evidence="3 6" id="KW-0808">Transferase</keyword>
<dbReference type="InterPro" id="IPR016914">
    <property type="entry name" value="TrmL"/>
</dbReference>
<keyword evidence="10" id="KW-1185">Reference proteome</keyword>
<dbReference type="GO" id="GO:0141102">
    <property type="term" value="F:tRNA (5-carboxymethylaminomethyluridine(34)-2'-O)-methyltransferase activity"/>
    <property type="evidence" value="ECO:0007669"/>
    <property type="project" value="RHEA"/>
</dbReference>
<dbReference type="AlphaFoldDB" id="A0A511N988"/>
<comment type="similarity">
    <text evidence="6">Belongs to the class IV-like SAM-binding methyltransferase superfamily. RNA methyltransferase TrmH family. TrmL subfamily.</text>
</comment>
<dbReference type="EMBL" id="BJXB01000027">
    <property type="protein sequence ID" value="GEM49048.1"/>
    <property type="molecule type" value="Genomic_DNA"/>
</dbReference>
<evidence type="ECO:0000256" key="2">
    <source>
        <dbReference type="ARBA" id="ARBA00022603"/>
    </source>
</evidence>
<evidence type="ECO:0000256" key="4">
    <source>
        <dbReference type="ARBA" id="ARBA00022691"/>
    </source>
</evidence>
<dbReference type="RefSeq" id="WP_146888881.1">
    <property type="nucleotide sequence ID" value="NZ_BJXB01000027.1"/>
</dbReference>
<evidence type="ECO:0000256" key="6">
    <source>
        <dbReference type="HAMAP-Rule" id="MF_01885"/>
    </source>
</evidence>
<dbReference type="GO" id="GO:0141098">
    <property type="term" value="F:tRNA (cytidine(34)-2'-O)-methyltransferase activity"/>
    <property type="evidence" value="ECO:0007669"/>
    <property type="project" value="RHEA"/>
</dbReference>
<comment type="caution">
    <text evidence="9">The sequence shown here is derived from an EMBL/GenBank/DDBJ whole genome shotgun (WGS) entry which is preliminary data.</text>
</comment>
<dbReference type="Gene3D" id="3.40.1280.10">
    <property type="match status" value="1"/>
</dbReference>
<keyword evidence="1 6" id="KW-0963">Cytoplasm</keyword>
<protein>
    <recommendedName>
        <fullName evidence="6">Putative tRNA (cytidine(34)-2'-O)-methyltransferase</fullName>
        <ecNumber evidence="6">2.1.1.207</ecNumber>
    </recommendedName>
    <alternativeName>
        <fullName evidence="6">tRNA (cytidine/uridine-2'-O-)-methyltransferase</fullName>
    </alternativeName>
</protein>
<comment type="function">
    <text evidence="6">Could methylate the ribose at the nucleotide 34 wobble position in tRNA.</text>
</comment>
<comment type="catalytic activity">
    <reaction evidence="6">
        <text>5-carboxymethylaminomethyluridine(34) in tRNA(Leu) + S-adenosyl-L-methionine = 5-carboxymethylaminomethyl-2'-O-methyluridine(34) in tRNA(Leu) + S-adenosyl-L-homocysteine + H(+)</text>
        <dbReference type="Rhea" id="RHEA:43088"/>
        <dbReference type="Rhea" id="RHEA-COMP:10333"/>
        <dbReference type="Rhea" id="RHEA-COMP:10334"/>
        <dbReference type="ChEBI" id="CHEBI:15378"/>
        <dbReference type="ChEBI" id="CHEBI:57856"/>
        <dbReference type="ChEBI" id="CHEBI:59789"/>
        <dbReference type="ChEBI" id="CHEBI:74508"/>
        <dbReference type="ChEBI" id="CHEBI:74511"/>
        <dbReference type="EC" id="2.1.1.207"/>
    </reaction>
</comment>
<dbReference type="GO" id="GO:0003723">
    <property type="term" value="F:RNA binding"/>
    <property type="evidence" value="ECO:0007669"/>
    <property type="project" value="InterPro"/>
</dbReference>
<evidence type="ECO:0000259" key="8">
    <source>
        <dbReference type="Pfam" id="PF00588"/>
    </source>
</evidence>
<proteinExistence type="inferred from homology"/>
<dbReference type="CDD" id="cd18094">
    <property type="entry name" value="SpoU-like_TrmL"/>
    <property type="match status" value="1"/>
</dbReference>
<evidence type="ECO:0000313" key="10">
    <source>
        <dbReference type="Proteomes" id="UP000321306"/>
    </source>
</evidence>
<feature type="binding site" evidence="6 7">
    <location>
        <position position="101"/>
    </location>
    <ligand>
        <name>S-adenosyl-L-methionine</name>
        <dbReference type="ChEBI" id="CHEBI:59789"/>
    </ligand>
</feature>
<feature type="domain" description="tRNA/rRNA methyltransferase SpoU type" evidence="8">
    <location>
        <begin position="2"/>
        <end position="139"/>
    </location>
</feature>
<organism evidence="9 10">
    <name type="scientific">Deinococcus cellulosilyticus (strain DSM 18568 / NBRC 106333 / KACC 11606 / 5516J-15)</name>
    <dbReference type="NCBI Taxonomy" id="1223518"/>
    <lineage>
        <taxon>Bacteria</taxon>
        <taxon>Thermotogati</taxon>
        <taxon>Deinococcota</taxon>
        <taxon>Deinococci</taxon>
        <taxon>Deinococcales</taxon>
        <taxon>Deinococcaceae</taxon>
        <taxon>Deinococcus</taxon>
    </lineage>
</organism>
<dbReference type="HAMAP" id="MF_01885">
    <property type="entry name" value="tRNA_methyltr_TrmL"/>
    <property type="match status" value="1"/>
</dbReference>
<gene>
    <name evidence="9" type="ORF">DC3_46830</name>
</gene>
<evidence type="ECO:0000313" key="9">
    <source>
        <dbReference type="EMBL" id="GEM49048.1"/>
    </source>
</evidence>
<dbReference type="GO" id="GO:0005737">
    <property type="term" value="C:cytoplasm"/>
    <property type="evidence" value="ECO:0007669"/>
    <property type="project" value="UniProtKB-SubCell"/>
</dbReference>
<feature type="binding site" evidence="6 7">
    <location>
        <position position="128"/>
    </location>
    <ligand>
        <name>S-adenosyl-L-methionine</name>
        <dbReference type="ChEBI" id="CHEBI:59789"/>
    </ligand>
</feature>
<dbReference type="EC" id="2.1.1.207" evidence="6"/>
<accession>A0A511N988</accession>
<comment type="caution">
    <text evidence="6">Lacks conserved residue(s) required for the propagation of feature annotation.</text>
</comment>
<evidence type="ECO:0000256" key="1">
    <source>
        <dbReference type="ARBA" id="ARBA00022490"/>
    </source>
</evidence>
<dbReference type="OrthoDB" id="9789043at2"/>
<dbReference type="InterPro" id="IPR029028">
    <property type="entry name" value="Alpha/beta_knot_MTases"/>
</dbReference>
<keyword evidence="2 6" id="KW-0489">Methyltransferase</keyword>
<reference evidence="9 10" key="1">
    <citation type="submission" date="2019-07" db="EMBL/GenBank/DDBJ databases">
        <title>Whole genome shotgun sequence of Deinococcus cellulosilyticus NBRC 106333.</title>
        <authorList>
            <person name="Hosoyama A."/>
            <person name="Uohara A."/>
            <person name="Ohji S."/>
            <person name="Ichikawa N."/>
        </authorList>
    </citation>
    <scope>NUCLEOTIDE SEQUENCE [LARGE SCALE GENOMIC DNA]</scope>
    <source>
        <strain evidence="9 10">NBRC 106333</strain>
    </source>
</reference>
<feature type="binding site" evidence="6 7">
    <location>
        <position position="120"/>
    </location>
    <ligand>
        <name>S-adenosyl-L-methionine</name>
        <dbReference type="ChEBI" id="CHEBI:59789"/>
    </ligand>
</feature>
<sequence>MIHVVLFEPENPGNVGNIMRTCAVLGVKLHMIRPFGFRLIDPQYKRAVMDYTQHVEWQDHADWETFRSTVPEGARLYAFTTKTDRVYTHVEYQDGDHLVFGPESRGLPEWIRTSIEPVTIPMPGQGRSLNLSVSVGIAAFEVLRQMNNNWK</sequence>
<dbReference type="PANTHER" id="PTHR42971:SF1">
    <property type="entry name" value="TRNA (CYTIDINE(34)-2'-O)-METHYLTRANSFERASE"/>
    <property type="match status" value="1"/>
</dbReference>
<evidence type="ECO:0000256" key="7">
    <source>
        <dbReference type="PIRSR" id="PIRSR029256-1"/>
    </source>
</evidence>
<dbReference type="InterPro" id="IPR001537">
    <property type="entry name" value="SpoU_MeTrfase"/>
</dbReference>
<keyword evidence="5 6" id="KW-0819">tRNA processing</keyword>